<evidence type="ECO:0000313" key="2">
    <source>
        <dbReference type="EMBL" id="KIQ94277.1"/>
    </source>
</evidence>
<dbReference type="PATRIC" id="fig|404937.3.peg.1726"/>
<feature type="transmembrane region" description="Helical" evidence="1">
    <location>
        <begin position="88"/>
        <end position="111"/>
    </location>
</feature>
<proteinExistence type="predicted"/>
<keyword evidence="1" id="KW-0472">Membrane</keyword>
<name>A0A0D0RRH3_9BACL</name>
<feature type="transmembrane region" description="Helical" evidence="1">
    <location>
        <begin position="144"/>
        <end position="164"/>
    </location>
</feature>
<sequence length="371" mass="43100">MAILFVVLLGIILKISELLEQKYELHRYYLSIPFVGSVILLTITVLTKVIFHYRLEPPFLFQRVAVTIFLFSIGFQIALFLNKLFFKRFVIFLTICMVLLIFFVYISYFVLPPYNWIVGDLLFAYNEDFIKLTVPSYIQNDMVFWSYVQLAIVFFLTPVFLLIVSKWLDKQNISNKIAPIIHLYQEKMTIPVTRETAYVVLFALGIVVITQHITLLFLYDYVYAMLGGFSYGLLAKTRQSKLDEKTMMFHQLGTIGLYLFIMTSVQKIAFFDWFSLSYTVFLVVMVKTMIVAVFVVWIVQWLFPKLSFSEKLVAAVAGWSFILSAPVVCMHGMRTVVNKHGAVPYVLLVIPPVILWMVNYIHLALRLILLQ</sequence>
<gene>
    <name evidence="2" type="ORF">LH47_01627</name>
</gene>
<evidence type="ECO:0000256" key="1">
    <source>
        <dbReference type="SAM" id="Phobius"/>
    </source>
</evidence>
<organism evidence="2 3">
    <name type="scientific">Anoxybacillus thermarum</name>
    <dbReference type="NCBI Taxonomy" id="404937"/>
    <lineage>
        <taxon>Bacteria</taxon>
        <taxon>Bacillati</taxon>
        <taxon>Bacillota</taxon>
        <taxon>Bacilli</taxon>
        <taxon>Bacillales</taxon>
        <taxon>Anoxybacillaceae</taxon>
        <taxon>Anoxybacillus</taxon>
    </lineage>
</organism>
<protein>
    <submittedName>
        <fullName evidence="2">Uncharacterized protein</fullName>
    </submittedName>
</protein>
<dbReference type="AlphaFoldDB" id="A0A0D0RRH3"/>
<feature type="transmembrane region" description="Helical" evidence="1">
    <location>
        <begin position="276"/>
        <end position="300"/>
    </location>
</feature>
<feature type="transmembrane region" description="Helical" evidence="1">
    <location>
        <begin position="249"/>
        <end position="270"/>
    </location>
</feature>
<dbReference type="EMBL" id="JXTH01000028">
    <property type="protein sequence ID" value="KIQ94277.1"/>
    <property type="molecule type" value="Genomic_DNA"/>
</dbReference>
<keyword evidence="3" id="KW-1185">Reference proteome</keyword>
<comment type="caution">
    <text evidence="2">The sequence shown here is derived from an EMBL/GenBank/DDBJ whole genome shotgun (WGS) entry which is preliminary data.</text>
</comment>
<feature type="transmembrane region" description="Helical" evidence="1">
    <location>
        <begin position="312"/>
        <end position="333"/>
    </location>
</feature>
<evidence type="ECO:0000313" key="3">
    <source>
        <dbReference type="Proteomes" id="UP000032102"/>
    </source>
</evidence>
<dbReference type="Proteomes" id="UP000032102">
    <property type="component" value="Unassembled WGS sequence"/>
</dbReference>
<feature type="transmembrane region" description="Helical" evidence="1">
    <location>
        <begin position="28"/>
        <end position="51"/>
    </location>
</feature>
<keyword evidence="1" id="KW-1133">Transmembrane helix</keyword>
<reference evidence="2 3" key="1">
    <citation type="submission" date="2015-01" db="EMBL/GenBank/DDBJ databases">
        <title>Draft genome of Anoxybacillus thermarum strain AF/04.</title>
        <authorList>
            <person name="Poli A."/>
            <person name="Nicolaus B."/>
            <person name="Chan K.-G."/>
            <person name="Kahar U.M."/>
            <person name="Yaakob A.S."/>
            <person name="Chan C.S."/>
            <person name="Goh K.M."/>
        </authorList>
    </citation>
    <scope>NUCLEOTIDE SEQUENCE [LARGE SCALE GENOMIC DNA]</scope>
    <source>
        <strain evidence="2 3">AF/04</strain>
    </source>
</reference>
<feature type="transmembrane region" description="Helical" evidence="1">
    <location>
        <begin position="63"/>
        <end position="82"/>
    </location>
</feature>
<feature type="transmembrane region" description="Helical" evidence="1">
    <location>
        <begin position="197"/>
        <end position="215"/>
    </location>
</feature>
<keyword evidence="1" id="KW-0812">Transmembrane</keyword>
<feature type="transmembrane region" description="Helical" evidence="1">
    <location>
        <begin position="345"/>
        <end position="369"/>
    </location>
</feature>
<dbReference type="RefSeq" id="WP_043966414.1">
    <property type="nucleotide sequence ID" value="NZ_JXTH01000028.1"/>
</dbReference>
<accession>A0A0D0RRH3</accession>